<evidence type="ECO:0000313" key="2">
    <source>
        <dbReference type="Proteomes" id="UP000005012"/>
    </source>
</evidence>
<dbReference type="EMBL" id="CP003488">
    <property type="protein sequence ID" value="AFH94984.1"/>
    <property type="molecule type" value="Genomic_DNA"/>
</dbReference>
<dbReference type="InterPro" id="IPR043519">
    <property type="entry name" value="NT_sf"/>
</dbReference>
<protein>
    <recommendedName>
        <fullName evidence="3">Aminoglycoside adenylyltransferase</fullName>
    </recommendedName>
</protein>
<reference evidence="2" key="2">
    <citation type="submission" date="2012-04" db="EMBL/GenBank/DDBJ databases">
        <title>Complete genome sequence of Providencia stuartii clinical isolate MRSN 2154.</title>
        <authorList>
            <person name="Clifford R.J."/>
            <person name="Hang J."/>
            <person name="Riley M.C."/>
            <person name="Onmus-Leone F."/>
            <person name="Kuschner R.A."/>
            <person name="Lesho E.P."/>
            <person name="Waterman P.E."/>
        </authorList>
    </citation>
    <scope>NUCLEOTIDE SEQUENCE [LARGE SCALE GENOMIC DNA]</scope>
    <source>
        <strain evidence="2">MRSN 2154</strain>
    </source>
</reference>
<sequence>MESPASLINKIISVSLLDPRIDAVILTGSRGREQQIDHYSDIDIELVGSGVTALFHDQQWIHQFGQPLVALHLTNGGENEPECPTCLAIYEQGRKVDFTFAEPSRLQKMKQYGLDNTYARGYTILLDKSGITDNLPDSDQVQLPPKQLSQNKFTFIVNEFWYESHQVAIALSRNELWSAWSRDVDMKNALLTMLECYVSNKSKGQQDVWYHGRAYQQWMPEHIIQAMETLFDYRNAQQAAYSLHLLMKCFDEITVEVAQQLNYTIDHTLGQRMQTLVVGMLQDNSLLPEGI</sequence>
<dbReference type="OrthoDB" id="9776406at2"/>
<evidence type="ECO:0000313" key="1">
    <source>
        <dbReference type="EMBL" id="AFH94984.1"/>
    </source>
</evidence>
<dbReference type="Gene3D" id="3.30.460.10">
    <property type="entry name" value="Beta Polymerase, domain 2"/>
    <property type="match status" value="1"/>
</dbReference>
<dbReference type="HOGENOM" id="CLU_076578_0_0_6"/>
<dbReference type="Proteomes" id="UP000005012">
    <property type="component" value="Chromosome"/>
</dbReference>
<evidence type="ECO:0008006" key="3">
    <source>
        <dbReference type="Google" id="ProtNLM"/>
    </source>
</evidence>
<dbReference type="GeneID" id="93520197"/>
<dbReference type="InterPro" id="IPR007530">
    <property type="entry name" value="Aminoglycoside_adenylylTfrase"/>
</dbReference>
<accession>A0A140NMI9</accession>
<dbReference type="Gene3D" id="1.20.120.330">
    <property type="entry name" value="Nucleotidyltransferases domain 2"/>
    <property type="match status" value="1"/>
</dbReference>
<dbReference type="SUPFAM" id="SSF81301">
    <property type="entry name" value="Nucleotidyltransferase"/>
    <property type="match status" value="1"/>
</dbReference>
<dbReference type="Pfam" id="PF04439">
    <property type="entry name" value="Adenyl_transf"/>
    <property type="match status" value="1"/>
</dbReference>
<dbReference type="PATRIC" id="fig|1157951.4.peg.3184"/>
<dbReference type="KEGG" id="psi:S70_15845"/>
<reference evidence="1 2" key="1">
    <citation type="journal article" date="2012" name="J. Bacteriol.">
        <title>Complete Genome Sequence of Providencia stuartii Clinical Isolate MRSN 2154.</title>
        <authorList>
            <person name="Clifford R.J."/>
            <person name="Hang J."/>
            <person name="Riley M.C."/>
            <person name="Onmus-Leone F."/>
            <person name="Kuschner R.A."/>
            <person name="Lesho E.P."/>
            <person name="Waterman P.E."/>
        </authorList>
    </citation>
    <scope>NUCLEOTIDE SEQUENCE [LARGE SCALE GENOMIC DNA]</scope>
    <source>
        <strain evidence="1 2">MRSN 2154</strain>
    </source>
</reference>
<gene>
    <name evidence="1" type="ordered locus">S70_15845</name>
</gene>
<dbReference type="RefSeq" id="WP_004917792.1">
    <property type="nucleotide sequence ID" value="NC_017731.1"/>
</dbReference>
<proteinExistence type="predicted"/>
<dbReference type="AlphaFoldDB" id="A0A140NMI9"/>
<organism evidence="1 2">
    <name type="scientific">Providencia stuartii (strain MRSN 2154)</name>
    <dbReference type="NCBI Taxonomy" id="1157951"/>
    <lineage>
        <taxon>Bacteria</taxon>
        <taxon>Pseudomonadati</taxon>
        <taxon>Pseudomonadota</taxon>
        <taxon>Gammaproteobacteria</taxon>
        <taxon>Enterobacterales</taxon>
        <taxon>Morganellaceae</taxon>
        <taxon>Providencia</taxon>
    </lineage>
</organism>
<name>A0A140NMI9_PROSM</name>
<dbReference type="SUPFAM" id="SSF81631">
    <property type="entry name" value="PAP/OAS1 substrate-binding domain"/>
    <property type="match status" value="1"/>
</dbReference>